<dbReference type="Proteomes" id="UP000604481">
    <property type="component" value="Unassembled WGS sequence"/>
</dbReference>
<evidence type="ECO:0000313" key="2">
    <source>
        <dbReference type="EMBL" id="MBE9609435.1"/>
    </source>
</evidence>
<accession>A0A8J7FKM7</accession>
<comment type="caution">
    <text evidence="2">The sequence shown here is derived from an EMBL/GenBank/DDBJ whole genome shotgun (WGS) entry which is preliminary data.</text>
</comment>
<reference evidence="2 3" key="1">
    <citation type="submission" date="2020-10" db="EMBL/GenBank/DDBJ databases">
        <title>The genome sequence of Chitinilyticum litopenaei 4Y14.</title>
        <authorList>
            <person name="Liu Y."/>
        </authorList>
    </citation>
    <scope>NUCLEOTIDE SEQUENCE [LARGE SCALE GENOMIC DNA]</scope>
    <source>
        <strain evidence="2 3">4Y14</strain>
    </source>
</reference>
<dbReference type="RefSeq" id="WP_194115961.1">
    <property type="nucleotide sequence ID" value="NZ_JADFUA010000004.1"/>
</dbReference>
<proteinExistence type="predicted"/>
<feature type="transmembrane region" description="Helical" evidence="1">
    <location>
        <begin position="23"/>
        <end position="51"/>
    </location>
</feature>
<feature type="transmembrane region" description="Helical" evidence="1">
    <location>
        <begin position="108"/>
        <end position="127"/>
    </location>
</feature>
<name>A0A8J7FKM7_9NEIS</name>
<keyword evidence="1" id="KW-0812">Transmembrane</keyword>
<gene>
    <name evidence="2" type="ORF">INR99_08730</name>
</gene>
<evidence type="ECO:0000256" key="1">
    <source>
        <dbReference type="SAM" id="Phobius"/>
    </source>
</evidence>
<dbReference type="AlphaFoldDB" id="A0A8J7FKM7"/>
<keyword evidence="1" id="KW-0472">Membrane</keyword>
<protein>
    <submittedName>
        <fullName evidence="2">Uncharacterized protein</fullName>
    </submittedName>
</protein>
<keyword evidence="1" id="KW-1133">Transmembrane helix</keyword>
<evidence type="ECO:0000313" key="3">
    <source>
        <dbReference type="Proteomes" id="UP000604481"/>
    </source>
</evidence>
<sequence length="218" mass="24672">MSNSDQPAHQTVFGYMLEHYQPMVLPLLSITAGALGHAAGLAYLLLIGFLYPVWAAMQQQKWEEQGIVIRHAVRVRFKSEWRGIPVEDDGTVLRDVLFLQPAEMQQKFSLMAAVRLMFSTWIVMFALYQLWQGTQNRAGGILPPGSLAWWGIGLLVLAYALQRLCYHWKLLQIVRNRQWIEHEADVDGRSAIHVSAAVPGKRPRAIRPLLLTLMGESA</sequence>
<keyword evidence="3" id="KW-1185">Reference proteome</keyword>
<organism evidence="2 3">
    <name type="scientific">Chitinilyticum piscinae</name>
    <dbReference type="NCBI Taxonomy" id="2866724"/>
    <lineage>
        <taxon>Bacteria</taxon>
        <taxon>Pseudomonadati</taxon>
        <taxon>Pseudomonadota</taxon>
        <taxon>Betaproteobacteria</taxon>
        <taxon>Neisseriales</taxon>
        <taxon>Chitinibacteraceae</taxon>
        <taxon>Chitinilyticum</taxon>
    </lineage>
</organism>
<feature type="transmembrane region" description="Helical" evidence="1">
    <location>
        <begin position="147"/>
        <end position="166"/>
    </location>
</feature>
<dbReference type="EMBL" id="JADFUA010000004">
    <property type="protein sequence ID" value="MBE9609435.1"/>
    <property type="molecule type" value="Genomic_DNA"/>
</dbReference>